<reference evidence="1 2" key="1">
    <citation type="journal article" date="2023" name="ACS Omega">
        <title>Identification of the Neoaspergillic Acid Biosynthesis Gene Cluster by Establishing an In Vitro CRISPR-Ribonucleoprotein Genetic System in Aspergillus melleus.</title>
        <authorList>
            <person name="Yuan B."/>
            <person name="Grau M.F."/>
            <person name="Murata R.M."/>
            <person name="Torok T."/>
            <person name="Venkateswaran K."/>
            <person name="Stajich J.E."/>
            <person name="Wang C.C.C."/>
        </authorList>
    </citation>
    <scope>NUCLEOTIDE SEQUENCE [LARGE SCALE GENOMIC DNA]</scope>
    <source>
        <strain evidence="1 2">IMV 1140</strain>
    </source>
</reference>
<dbReference type="Proteomes" id="UP001177260">
    <property type="component" value="Unassembled WGS sequence"/>
</dbReference>
<comment type="caution">
    <text evidence="1">The sequence shown here is derived from an EMBL/GenBank/DDBJ whole genome shotgun (WGS) entry which is preliminary data.</text>
</comment>
<protein>
    <submittedName>
        <fullName evidence="1">Uncharacterized protein</fullName>
    </submittedName>
</protein>
<dbReference type="EMBL" id="JAOPJF010000015">
    <property type="protein sequence ID" value="KAK1146832.1"/>
    <property type="molecule type" value="Genomic_DNA"/>
</dbReference>
<name>A0ACC3B930_9EURO</name>
<gene>
    <name evidence="1" type="ORF">N8T08_002593</name>
</gene>
<keyword evidence="2" id="KW-1185">Reference proteome</keyword>
<evidence type="ECO:0000313" key="1">
    <source>
        <dbReference type="EMBL" id="KAK1146832.1"/>
    </source>
</evidence>
<accession>A0ACC3B930</accession>
<evidence type="ECO:0000313" key="2">
    <source>
        <dbReference type="Proteomes" id="UP001177260"/>
    </source>
</evidence>
<proteinExistence type="predicted"/>
<organism evidence="1 2">
    <name type="scientific">Aspergillus melleus</name>
    <dbReference type="NCBI Taxonomy" id="138277"/>
    <lineage>
        <taxon>Eukaryota</taxon>
        <taxon>Fungi</taxon>
        <taxon>Dikarya</taxon>
        <taxon>Ascomycota</taxon>
        <taxon>Pezizomycotina</taxon>
        <taxon>Eurotiomycetes</taxon>
        <taxon>Eurotiomycetidae</taxon>
        <taxon>Eurotiales</taxon>
        <taxon>Aspergillaceae</taxon>
        <taxon>Aspergillus</taxon>
        <taxon>Aspergillus subgen. Circumdati</taxon>
    </lineage>
</organism>
<sequence length="358" mass="40680">MEELRRYCCIRDIPTQVRTDMVLSIIEASRFSDMHWKRLAVDQAKVLTIDLDDNYAKSCLAQKQSLLHRLSGETNLAFSVLPHDVSGGVSGRLHATYGHTLIQRAINHVQIDQLDKATDLLKAWQPMPGPLTLMGQVVLFRQHLLLGKILRYRGDFTRSLSHLQRSINIKNTVEDLIFLEDASDLVSNLADTYIELDCPDTAEICLRAELERQNSNHATLTVALAESMFAQEKFYEAKALCLTLHPPLKLLKMEKLRLSIVQAKLSHVEYQYDAAINYWTAAMAHLNRFTLACGRTTRIMLLSQRAILRRQGHPDLERETSDHLSTLEIYTGACGALYWIAGLRHWLEYLESVGALSP</sequence>